<comment type="subcellular location">
    <subcellularLocation>
        <location evidence="1">Secreted</location>
    </subcellularLocation>
</comment>
<name>A0AAV1Q810_SCOSC</name>
<evidence type="ECO:0000313" key="6">
    <source>
        <dbReference type="Proteomes" id="UP001314229"/>
    </source>
</evidence>
<dbReference type="InterPro" id="IPR050918">
    <property type="entry name" value="CNF-like_PLA2_Inhibitor"/>
</dbReference>
<dbReference type="GO" id="GO:0005576">
    <property type="term" value="C:extracellular region"/>
    <property type="evidence" value="ECO:0007669"/>
    <property type="project" value="UniProtKB-SubCell"/>
</dbReference>
<dbReference type="PANTHER" id="PTHR20914">
    <property type="entry name" value="LY6/PLAUR DOMAIN-CONTAINING PROTEIN 8"/>
    <property type="match status" value="1"/>
</dbReference>
<dbReference type="EMBL" id="CAWUFR010000590">
    <property type="protein sequence ID" value="CAK6979529.1"/>
    <property type="molecule type" value="Genomic_DNA"/>
</dbReference>
<dbReference type="InterPro" id="IPR045860">
    <property type="entry name" value="Snake_toxin-like_sf"/>
</dbReference>
<feature type="domain" description="UPAR/Ly6" evidence="4">
    <location>
        <begin position="36"/>
        <end position="100"/>
    </location>
</feature>
<feature type="signal peptide" evidence="3">
    <location>
        <begin position="1"/>
        <end position="20"/>
    </location>
</feature>
<dbReference type="InterPro" id="IPR016054">
    <property type="entry name" value="LY6_UPA_recep-like"/>
</dbReference>
<keyword evidence="3" id="KW-0732">Signal</keyword>
<evidence type="ECO:0000256" key="3">
    <source>
        <dbReference type="SAM" id="SignalP"/>
    </source>
</evidence>
<dbReference type="AlphaFoldDB" id="A0AAV1Q810"/>
<organism evidence="5 6">
    <name type="scientific">Scomber scombrus</name>
    <name type="common">Atlantic mackerel</name>
    <name type="synonym">Scomber vernalis</name>
    <dbReference type="NCBI Taxonomy" id="13677"/>
    <lineage>
        <taxon>Eukaryota</taxon>
        <taxon>Metazoa</taxon>
        <taxon>Chordata</taxon>
        <taxon>Craniata</taxon>
        <taxon>Vertebrata</taxon>
        <taxon>Euteleostomi</taxon>
        <taxon>Actinopterygii</taxon>
        <taxon>Neopterygii</taxon>
        <taxon>Teleostei</taxon>
        <taxon>Neoteleostei</taxon>
        <taxon>Acanthomorphata</taxon>
        <taxon>Pelagiaria</taxon>
        <taxon>Scombriformes</taxon>
        <taxon>Scombridae</taxon>
        <taxon>Scomber</taxon>
    </lineage>
</organism>
<dbReference type="Gene3D" id="2.10.60.10">
    <property type="entry name" value="CD59"/>
    <property type="match status" value="1"/>
</dbReference>
<keyword evidence="6" id="KW-1185">Reference proteome</keyword>
<proteinExistence type="predicted"/>
<reference evidence="5 6" key="1">
    <citation type="submission" date="2024-01" db="EMBL/GenBank/DDBJ databases">
        <authorList>
            <person name="Alioto T."/>
            <person name="Alioto T."/>
            <person name="Gomez Garrido J."/>
        </authorList>
    </citation>
    <scope>NUCLEOTIDE SEQUENCE [LARGE SCALE GENOMIC DNA]</scope>
</reference>
<evidence type="ECO:0000259" key="4">
    <source>
        <dbReference type="Pfam" id="PF00021"/>
    </source>
</evidence>
<dbReference type="PANTHER" id="PTHR20914:SF9">
    <property type="entry name" value="COILED, ISOFORM A"/>
    <property type="match status" value="1"/>
</dbReference>
<gene>
    <name evidence="5" type="ORF">FSCOSCO3_A011370</name>
</gene>
<dbReference type="SUPFAM" id="SSF57302">
    <property type="entry name" value="Snake toxin-like"/>
    <property type="match status" value="2"/>
</dbReference>
<evidence type="ECO:0000313" key="5">
    <source>
        <dbReference type="EMBL" id="CAK6979529.1"/>
    </source>
</evidence>
<keyword evidence="2" id="KW-0964">Secreted</keyword>
<evidence type="ECO:0000256" key="1">
    <source>
        <dbReference type="ARBA" id="ARBA00004613"/>
    </source>
</evidence>
<dbReference type="Proteomes" id="UP001314229">
    <property type="component" value="Unassembled WGS sequence"/>
</dbReference>
<sequence length="215" mass="24018">MMKLILSLTLIWTLSSTAEALQCLQGLGDEDQELLPCASTQLCATVATQENESGNFIESISRSCLPSDLFSEGNHIFSFNVGFVTMAASVHVCNTDDCNSEDIPFPDVQEKNNLQCFTCDGRYSAECKKTVQCVGDEDRCINWFYYEGDENYTYTLLGCASSNLCEDSSYLGLLHFFSFEFFQPECCESSFCSSAWSVKLNVITLLFGLITLIFY</sequence>
<accession>A0AAV1Q810</accession>
<protein>
    <submittedName>
        <fullName evidence="5">Uncharacterized protein LOC128362321</fullName>
    </submittedName>
</protein>
<feature type="domain" description="UPAR/Ly6" evidence="4">
    <location>
        <begin position="113"/>
        <end position="194"/>
    </location>
</feature>
<evidence type="ECO:0000256" key="2">
    <source>
        <dbReference type="ARBA" id="ARBA00022525"/>
    </source>
</evidence>
<dbReference type="Pfam" id="PF00021">
    <property type="entry name" value="UPAR_LY6"/>
    <property type="match status" value="2"/>
</dbReference>
<comment type="caution">
    <text evidence="5">The sequence shown here is derived from an EMBL/GenBank/DDBJ whole genome shotgun (WGS) entry which is preliminary data.</text>
</comment>
<feature type="chain" id="PRO_5043841704" evidence="3">
    <location>
        <begin position="21"/>
        <end position="215"/>
    </location>
</feature>